<gene>
    <name evidence="2" type="ORF">SSX86_004850</name>
</gene>
<dbReference type="AlphaFoldDB" id="A0AAP0H987"/>
<evidence type="ECO:0000313" key="3">
    <source>
        <dbReference type="Proteomes" id="UP001408789"/>
    </source>
</evidence>
<sequence>MADIFYLFFSLGESSIHIEGREDDSEYDRTLLPYDKKLANGKKSEEEEEGSDKLKSEVHDDEKGMVMIVQRMMMTIVKGTKPTTVGGDGGFFTEEMKYEGCLERRELGFSRDIHCS</sequence>
<dbReference type="EMBL" id="JBCNJP010000007">
    <property type="protein sequence ID" value="KAK9076516.1"/>
    <property type="molecule type" value="Genomic_DNA"/>
</dbReference>
<name>A0AAP0H987_9ASTR</name>
<keyword evidence="3" id="KW-1185">Reference proteome</keyword>
<proteinExistence type="predicted"/>
<feature type="region of interest" description="Disordered" evidence="1">
    <location>
        <begin position="38"/>
        <end position="57"/>
    </location>
</feature>
<dbReference type="Proteomes" id="UP001408789">
    <property type="component" value="Unassembled WGS sequence"/>
</dbReference>
<comment type="caution">
    <text evidence="2">The sequence shown here is derived from an EMBL/GenBank/DDBJ whole genome shotgun (WGS) entry which is preliminary data.</text>
</comment>
<accession>A0AAP0H987</accession>
<evidence type="ECO:0000256" key="1">
    <source>
        <dbReference type="SAM" id="MobiDB-lite"/>
    </source>
</evidence>
<protein>
    <submittedName>
        <fullName evidence="2">Uncharacterized protein</fullName>
    </submittedName>
</protein>
<reference evidence="2 3" key="1">
    <citation type="submission" date="2024-04" db="EMBL/GenBank/DDBJ databases">
        <title>The reference genome of an endangered Asteraceae, Deinandra increscens subsp. villosa, native to the Central Coast of California.</title>
        <authorList>
            <person name="Guilliams M."/>
            <person name="Hasenstab-Lehman K."/>
            <person name="Meyer R."/>
            <person name="Mcevoy S."/>
        </authorList>
    </citation>
    <scope>NUCLEOTIDE SEQUENCE [LARGE SCALE GENOMIC DNA]</scope>
    <source>
        <tissue evidence="2">Leaf</tissue>
    </source>
</reference>
<evidence type="ECO:0000313" key="2">
    <source>
        <dbReference type="EMBL" id="KAK9076516.1"/>
    </source>
</evidence>
<organism evidence="2 3">
    <name type="scientific">Deinandra increscens subsp. villosa</name>
    <dbReference type="NCBI Taxonomy" id="3103831"/>
    <lineage>
        <taxon>Eukaryota</taxon>
        <taxon>Viridiplantae</taxon>
        <taxon>Streptophyta</taxon>
        <taxon>Embryophyta</taxon>
        <taxon>Tracheophyta</taxon>
        <taxon>Spermatophyta</taxon>
        <taxon>Magnoliopsida</taxon>
        <taxon>eudicotyledons</taxon>
        <taxon>Gunneridae</taxon>
        <taxon>Pentapetalae</taxon>
        <taxon>asterids</taxon>
        <taxon>campanulids</taxon>
        <taxon>Asterales</taxon>
        <taxon>Asteraceae</taxon>
        <taxon>Asteroideae</taxon>
        <taxon>Heliantheae alliance</taxon>
        <taxon>Madieae</taxon>
        <taxon>Madiinae</taxon>
        <taxon>Deinandra</taxon>
    </lineage>
</organism>